<dbReference type="AlphaFoldDB" id="A0A367ECZ9"/>
<comment type="caution">
    <text evidence="2">The sequence shown here is derived from an EMBL/GenBank/DDBJ whole genome shotgun (WGS) entry which is preliminary data.</text>
</comment>
<dbReference type="EMBL" id="QOIN01000066">
    <property type="protein sequence ID" value="RCG15602.1"/>
    <property type="molecule type" value="Genomic_DNA"/>
</dbReference>
<evidence type="ECO:0000313" key="2">
    <source>
        <dbReference type="EMBL" id="RCG15602.1"/>
    </source>
</evidence>
<gene>
    <name evidence="2" type="ORF">DTL70_30060</name>
</gene>
<protein>
    <recommendedName>
        <fullName evidence="1">DUF6292 domain-containing protein</fullName>
    </recommendedName>
</protein>
<dbReference type="InterPro" id="IPR046259">
    <property type="entry name" value="DUF6292"/>
</dbReference>
<feature type="domain" description="DUF6292" evidence="1">
    <location>
        <begin position="17"/>
        <end position="99"/>
    </location>
</feature>
<evidence type="ECO:0000313" key="3">
    <source>
        <dbReference type="Proteomes" id="UP000252914"/>
    </source>
</evidence>
<proteinExistence type="predicted"/>
<organism evidence="2 3">
    <name type="scientific">Streptomyces diacarni</name>
    <dbReference type="NCBI Taxonomy" id="2800381"/>
    <lineage>
        <taxon>Bacteria</taxon>
        <taxon>Bacillati</taxon>
        <taxon>Actinomycetota</taxon>
        <taxon>Actinomycetes</taxon>
        <taxon>Kitasatosporales</taxon>
        <taxon>Streptomycetaceae</taxon>
        <taxon>Streptomyces</taxon>
    </lineage>
</organism>
<dbReference type="RefSeq" id="WP_114025161.1">
    <property type="nucleotide sequence ID" value="NZ_QOIN01000066.1"/>
</dbReference>
<name>A0A367ECZ9_9ACTN</name>
<dbReference type="Proteomes" id="UP000252914">
    <property type="component" value="Unassembled WGS sequence"/>
</dbReference>
<accession>A0A367ECZ9</accession>
<keyword evidence="3" id="KW-1185">Reference proteome</keyword>
<dbReference type="Pfam" id="PF19809">
    <property type="entry name" value="DUF6292"/>
    <property type="match status" value="1"/>
</dbReference>
<sequence length="163" mass="17403">MTDLLAGVLSECAHAPYLRAVTRAFGARAGATSLEPPTPDASALLEISVECDGRWALFWGQDDGWWYDTVDPDGELSGRRRHLVADALVPAPDAVLRAAELLDERAGELPLRAAETTVGDDVRLAPSQARAVAHGDLTEPVARRLAVYAAGEEVREVPVQPAP</sequence>
<evidence type="ECO:0000259" key="1">
    <source>
        <dbReference type="Pfam" id="PF19809"/>
    </source>
</evidence>
<reference evidence="2 3" key="1">
    <citation type="submission" date="2018-06" db="EMBL/GenBank/DDBJ databases">
        <title>Streptomyces reniochalinae sp. nov. and Streptomyces diacarnus sp. nov. from marine sponges.</title>
        <authorList>
            <person name="Li L."/>
        </authorList>
    </citation>
    <scope>NUCLEOTIDE SEQUENCE [LARGE SCALE GENOMIC DNA]</scope>
    <source>
        <strain evidence="2 3">LHW51701</strain>
    </source>
</reference>